<protein>
    <submittedName>
        <fullName evidence="2">Uncharacterized protein</fullName>
    </submittedName>
</protein>
<name>A0A0F8Z6J2_9ZZZZ</name>
<evidence type="ECO:0000256" key="1">
    <source>
        <dbReference type="SAM" id="MobiDB-lite"/>
    </source>
</evidence>
<dbReference type="EMBL" id="LAZR01053033">
    <property type="protein sequence ID" value="KKK81640.1"/>
    <property type="molecule type" value="Genomic_DNA"/>
</dbReference>
<sequence length="146" mass="16550">MATLDKSLLDLSTEVVPSLTFTVDGEPYALRTISHLSKLEEARLRTLNKQEEAILAKVETVDPEQEAVLMKLHERLFDLRIELITMMTDLPKEKAEKLPPMQQQKLINFVGLEVETIRQRMAATEAIEEEVDTGAEGESETPNEEE</sequence>
<proteinExistence type="predicted"/>
<evidence type="ECO:0000313" key="2">
    <source>
        <dbReference type="EMBL" id="KKK81640.1"/>
    </source>
</evidence>
<feature type="compositionally biased region" description="Acidic residues" evidence="1">
    <location>
        <begin position="126"/>
        <end position="146"/>
    </location>
</feature>
<gene>
    <name evidence="2" type="ORF">LCGC14_2811430</name>
</gene>
<dbReference type="AlphaFoldDB" id="A0A0F8Z6J2"/>
<accession>A0A0F8Z6J2</accession>
<comment type="caution">
    <text evidence="2">The sequence shown here is derived from an EMBL/GenBank/DDBJ whole genome shotgun (WGS) entry which is preliminary data.</text>
</comment>
<feature type="region of interest" description="Disordered" evidence="1">
    <location>
        <begin position="123"/>
        <end position="146"/>
    </location>
</feature>
<organism evidence="2">
    <name type="scientific">marine sediment metagenome</name>
    <dbReference type="NCBI Taxonomy" id="412755"/>
    <lineage>
        <taxon>unclassified sequences</taxon>
        <taxon>metagenomes</taxon>
        <taxon>ecological metagenomes</taxon>
    </lineage>
</organism>
<reference evidence="2" key="1">
    <citation type="journal article" date="2015" name="Nature">
        <title>Complex archaea that bridge the gap between prokaryotes and eukaryotes.</title>
        <authorList>
            <person name="Spang A."/>
            <person name="Saw J.H."/>
            <person name="Jorgensen S.L."/>
            <person name="Zaremba-Niedzwiedzka K."/>
            <person name="Martijn J."/>
            <person name="Lind A.E."/>
            <person name="van Eijk R."/>
            <person name="Schleper C."/>
            <person name="Guy L."/>
            <person name="Ettema T.J."/>
        </authorList>
    </citation>
    <scope>NUCLEOTIDE SEQUENCE</scope>
</reference>